<reference evidence="1 2" key="1">
    <citation type="submission" date="2010-03" db="EMBL/GenBank/DDBJ databases">
        <title>Complete sequence of Sideroxydans lithotrophicus ES-1.</title>
        <authorList>
            <consortium name="US DOE Joint Genome Institute"/>
            <person name="Lucas S."/>
            <person name="Copeland A."/>
            <person name="Lapidus A."/>
            <person name="Cheng J.-F."/>
            <person name="Bruce D."/>
            <person name="Goodwin L."/>
            <person name="Pitluck S."/>
            <person name="Munk A.C."/>
            <person name="Detter J.C."/>
            <person name="Han C."/>
            <person name="Tapia R."/>
            <person name="Larimer F."/>
            <person name="Land M."/>
            <person name="Hauser L."/>
            <person name="Kyrpides N."/>
            <person name="Ivanova N."/>
            <person name="Emerson D."/>
            <person name="Woyke T."/>
        </authorList>
    </citation>
    <scope>NUCLEOTIDE SEQUENCE [LARGE SCALE GENOMIC DNA]</scope>
    <source>
        <strain evidence="1 2">ES-1</strain>
    </source>
</reference>
<organism evidence="1 2">
    <name type="scientific">Sideroxydans lithotrophicus (strain ES-1)</name>
    <dbReference type="NCBI Taxonomy" id="580332"/>
    <lineage>
        <taxon>Bacteria</taxon>
        <taxon>Pseudomonadati</taxon>
        <taxon>Pseudomonadota</taxon>
        <taxon>Betaproteobacteria</taxon>
        <taxon>Nitrosomonadales</taxon>
        <taxon>Gallionellaceae</taxon>
        <taxon>Sideroxydans</taxon>
    </lineage>
</organism>
<gene>
    <name evidence="1" type="ordered locus">Slit_0666</name>
</gene>
<dbReference type="KEGG" id="slt:Slit_0666"/>
<protein>
    <recommendedName>
        <fullName evidence="3">Lipoprotein</fullName>
    </recommendedName>
</protein>
<dbReference type="Proteomes" id="UP000001625">
    <property type="component" value="Chromosome"/>
</dbReference>
<dbReference type="PROSITE" id="PS51257">
    <property type="entry name" value="PROKAR_LIPOPROTEIN"/>
    <property type="match status" value="1"/>
</dbReference>
<dbReference type="RefSeq" id="WP_013028805.1">
    <property type="nucleotide sequence ID" value="NC_013959.1"/>
</dbReference>
<keyword evidence="2" id="KW-1185">Reference proteome</keyword>
<dbReference type="AlphaFoldDB" id="D5CNJ3"/>
<sequence precursor="true">MKFSKRMLAIIAIVSLFAGLSGCANNIFIGVREGADRVVLAEANQVGSCQSKGAIIISVFAKFRIEKDVEANMYQMARNEAVDAGADTVVKGDSPEFGKRTFKLYKCRP</sequence>
<proteinExistence type="predicted"/>
<dbReference type="EMBL" id="CP001965">
    <property type="protein sequence ID" value="ADE10906.1"/>
    <property type="molecule type" value="Genomic_DNA"/>
</dbReference>
<dbReference type="HOGENOM" id="CLU_2182175_0_0_4"/>
<evidence type="ECO:0000313" key="2">
    <source>
        <dbReference type="Proteomes" id="UP000001625"/>
    </source>
</evidence>
<name>D5CNJ3_SIDLE</name>
<evidence type="ECO:0008006" key="3">
    <source>
        <dbReference type="Google" id="ProtNLM"/>
    </source>
</evidence>
<evidence type="ECO:0000313" key="1">
    <source>
        <dbReference type="EMBL" id="ADE10906.1"/>
    </source>
</evidence>
<accession>D5CNJ3</accession>
<dbReference type="OrthoDB" id="9180993at2"/>